<protein>
    <submittedName>
        <fullName evidence="1">Uncharacterized protein</fullName>
    </submittedName>
</protein>
<accession>A0A8X6GJ26</accession>
<dbReference type="OrthoDB" id="10444622at2759"/>
<dbReference type="EMBL" id="BMAO01025848">
    <property type="protein sequence ID" value="GFR05342.1"/>
    <property type="molecule type" value="Genomic_DNA"/>
</dbReference>
<gene>
    <name evidence="1" type="ORF">TNCT_421061</name>
</gene>
<name>A0A8X6GJ26_TRICU</name>
<proteinExistence type="predicted"/>
<sequence length="82" mass="8987">MLYAKPGEHPTAVAMLSIVTLRSALINYFTCCSVDFVAIKTGRPLRSSSTIWNGLAKNSLPICTLVYVPFPSLDKKNQVTLL</sequence>
<evidence type="ECO:0000313" key="2">
    <source>
        <dbReference type="Proteomes" id="UP000887116"/>
    </source>
</evidence>
<keyword evidence="2" id="KW-1185">Reference proteome</keyword>
<evidence type="ECO:0000313" key="1">
    <source>
        <dbReference type="EMBL" id="GFR05342.1"/>
    </source>
</evidence>
<comment type="caution">
    <text evidence="1">The sequence shown here is derived from an EMBL/GenBank/DDBJ whole genome shotgun (WGS) entry which is preliminary data.</text>
</comment>
<dbReference type="AlphaFoldDB" id="A0A8X6GJ26"/>
<reference evidence="1" key="1">
    <citation type="submission" date="2020-07" db="EMBL/GenBank/DDBJ databases">
        <title>Multicomponent nature underlies the extraordinary mechanical properties of spider dragline silk.</title>
        <authorList>
            <person name="Kono N."/>
            <person name="Nakamura H."/>
            <person name="Mori M."/>
            <person name="Yoshida Y."/>
            <person name="Ohtoshi R."/>
            <person name="Malay A.D."/>
            <person name="Moran D.A.P."/>
            <person name="Tomita M."/>
            <person name="Numata K."/>
            <person name="Arakawa K."/>
        </authorList>
    </citation>
    <scope>NUCLEOTIDE SEQUENCE</scope>
</reference>
<organism evidence="1 2">
    <name type="scientific">Trichonephila clavata</name>
    <name type="common">Joro spider</name>
    <name type="synonym">Nephila clavata</name>
    <dbReference type="NCBI Taxonomy" id="2740835"/>
    <lineage>
        <taxon>Eukaryota</taxon>
        <taxon>Metazoa</taxon>
        <taxon>Ecdysozoa</taxon>
        <taxon>Arthropoda</taxon>
        <taxon>Chelicerata</taxon>
        <taxon>Arachnida</taxon>
        <taxon>Araneae</taxon>
        <taxon>Araneomorphae</taxon>
        <taxon>Entelegynae</taxon>
        <taxon>Araneoidea</taxon>
        <taxon>Nephilidae</taxon>
        <taxon>Trichonephila</taxon>
    </lineage>
</organism>
<dbReference type="Proteomes" id="UP000887116">
    <property type="component" value="Unassembled WGS sequence"/>
</dbReference>